<dbReference type="AlphaFoldDB" id="A0A919U1M9"/>
<keyword evidence="3" id="KW-1185">Reference proteome</keyword>
<gene>
    <name evidence="2" type="ORF">Cch01nite_13860</name>
</gene>
<dbReference type="Proteomes" id="UP000632740">
    <property type="component" value="Unassembled WGS sequence"/>
</dbReference>
<evidence type="ECO:0000313" key="3">
    <source>
        <dbReference type="Proteomes" id="UP000632740"/>
    </source>
</evidence>
<feature type="transmembrane region" description="Helical" evidence="1">
    <location>
        <begin position="21"/>
        <end position="43"/>
    </location>
</feature>
<feature type="transmembrane region" description="Helical" evidence="1">
    <location>
        <begin position="49"/>
        <end position="70"/>
    </location>
</feature>
<proteinExistence type="predicted"/>
<organism evidence="2 3">
    <name type="scientific">Cellulomonas chitinilytica</name>
    <dbReference type="NCBI Taxonomy" id="398759"/>
    <lineage>
        <taxon>Bacteria</taxon>
        <taxon>Bacillati</taxon>
        <taxon>Actinomycetota</taxon>
        <taxon>Actinomycetes</taxon>
        <taxon>Micrococcales</taxon>
        <taxon>Cellulomonadaceae</taxon>
        <taxon>Cellulomonas</taxon>
    </lineage>
</organism>
<keyword evidence="1" id="KW-1133">Transmembrane helix</keyword>
<protein>
    <recommendedName>
        <fullName evidence="4">YcxB-like protein domain-containing protein</fullName>
    </recommendedName>
</protein>
<comment type="caution">
    <text evidence="2">The sequence shown here is derived from an EMBL/GenBank/DDBJ whole genome shotgun (WGS) entry which is preliminary data.</text>
</comment>
<reference evidence="2" key="1">
    <citation type="submission" date="2021-01" db="EMBL/GenBank/DDBJ databases">
        <title>Whole genome shotgun sequence of Cellulomonas chitinilytica NBRC 110799.</title>
        <authorList>
            <person name="Komaki H."/>
            <person name="Tamura T."/>
        </authorList>
    </citation>
    <scope>NUCLEOTIDE SEQUENCE</scope>
    <source>
        <strain evidence="2">NBRC 110799</strain>
    </source>
</reference>
<evidence type="ECO:0008006" key="4">
    <source>
        <dbReference type="Google" id="ProtNLM"/>
    </source>
</evidence>
<keyword evidence="1" id="KW-0472">Membrane</keyword>
<evidence type="ECO:0000256" key="1">
    <source>
        <dbReference type="SAM" id="Phobius"/>
    </source>
</evidence>
<dbReference type="RefSeq" id="WP_203750413.1">
    <property type="nucleotide sequence ID" value="NZ_BONK01000004.1"/>
</dbReference>
<sequence length="160" mass="17075">MEPDVRSERTAVVGAGFARRAARLFAVELLRGARLAGVGLLLVATGLLWMGQLALIVGLVLGIVLGLYFLERRTRTQLAGQAPVGSCYRARCDDEGLWVSGPTGESTTFYAALEGIAVRGDVALVRMRSSSVRRFMPAELFSGGRLAELDALIAAARPAR</sequence>
<keyword evidence="1" id="KW-0812">Transmembrane</keyword>
<evidence type="ECO:0000313" key="2">
    <source>
        <dbReference type="EMBL" id="GIG20662.1"/>
    </source>
</evidence>
<accession>A0A919U1M9</accession>
<name>A0A919U1M9_9CELL</name>
<dbReference type="EMBL" id="BONK01000004">
    <property type="protein sequence ID" value="GIG20662.1"/>
    <property type="molecule type" value="Genomic_DNA"/>
</dbReference>